<feature type="region of interest" description="Disordered" evidence="1">
    <location>
        <begin position="33"/>
        <end position="84"/>
    </location>
</feature>
<gene>
    <name evidence="2" type="ORF">PXEA_LOCUS35621</name>
</gene>
<reference evidence="2" key="1">
    <citation type="submission" date="2018-11" db="EMBL/GenBank/DDBJ databases">
        <authorList>
            <consortium name="Pathogen Informatics"/>
        </authorList>
    </citation>
    <scope>NUCLEOTIDE SEQUENCE</scope>
</reference>
<dbReference type="AlphaFoldDB" id="A0A3S5FH45"/>
<organism evidence="2 3">
    <name type="scientific">Protopolystoma xenopodis</name>
    <dbReference type="NCBI Taxonomy" id="117903"/>
    <lineage>
        <taxon>Eukaryota</taxon>
        <taxon>Metazoa</taxon>
        <taxon>Spiralia</taxon>
        <taxon>Lophotrochozoa</taxon>
        <taxon>Platyhelminthes</taxon>
        <taxon>Monogenea</taxon>
        <taxon>Polyopisthocotylea</taxon>
        <taxon>Polystomatidea</taxon>
        <taxon>Polystomatidae</taxon>
        <taxon>Protopolystoma</taxon>
    </lineage>
</organism>
<evidence type="ECO:0000256" key="1">
    <source>
        <dbReference type="SAM" id="MobiDB-lite"/>
    </source>
</evidence>
<feature type="compositionally biased region" description="Low complexity" evidence="1">
    <location>
        <begin position="33"/>
        <end position="46"/>
    </location>
</feature>
<dbReference type="Proteomes" id="UP000784294">
    <property type="component" value="Unassembled WGS sequence"/>
</dbReference>
<keyword evidence="3" id="KW-1185">Reference proteome</keyword>
<proteinExistence type="predicted"/>
<protein>
    <submittedName>
        <fullName evidence="2">Uncharacterized protein</fullName>
    </submittedName>
</protein>
<evidence type="ECO:0000313" key="2">
    <source>
        <dbReference type="EMBL" id="VEL42181.1"/>
    </source>
</evidence>
<dbReference type="EMBL" id="CAAALY010272993">
    <property type="protein sequence ID" value="VEL42181.1"/>
    <property type="molecule type" value="Genomic_DNA"/>
</dbReference>
<evidence type="ECO:0000313" key="3">
    <source>
        <dbReference type="Proteomes" id="UP000784294"/>
    </source>
</evidence>
<sequence length="259" mass="28642">MSDHALTRHMDLRQLSFIKRRNGLIDQKVQSAGSCIASSSDSSRAIFSHRRETTDDSEYDVEENDDEEEGLEYGDDDHAGEWEDEEEVCKDTGKRETMTESQRRAERLRLLPSLIDSEQAVILQASIVLDQCDAYAAAFMAEPDSRSPGSRLIPTDSIGLDAARPSSVPAWYLGDVSGAQILKLQTSPKSLSNGDAGNRSFGYRPWKQGRPKAREEREGKEEHGTKWEEGELAGRLVDMGPGSGAHVEASRTLLVACEL</sequence>
<feature type="region of interest" description="Disordered" evidence="1">
    <location>
        <begin position="190"/>
        <end position="230"/>
    </location>
</feature>
<accession>A0A3S5FH45</accession>
<name>A0A3S5FH45_9PLAT</name>
<comment type="caution">
    <text evidence="2">The sequence shown here is derived from an EMBL/GenBank/DDBJ whole genome shotgun (WGS) entry which is preliminary data.</text>
</comment>
<feature type="compositionally biased region" description="Basic and acidic residues" evidence="1">
    <location>
        <begin position="212"/>
        <end position="229"/>
    </location>
</feature>
<feature type="compositionally biased region" description="Acidic residues" evidence="1">
    <location>
        <begin position="55"/>
        <end position="75"/>
    </location>
</feature>